<keyword evidence="3" id="KW-1185">Reference proteome</keyword>
<gene>
    <name evidence="2" type="ORF">ACFQ07_00275</name>
</gene>
<evidence type="ECO:0000256" key="1">
    <source>
        <dbReference type="SAM" id="MobiDB-lite"/>
    </source>
</evidence>
<sequence length="83" mass="9570">MTARTRRNDAAGPVGTGVLPRRSAHDRWHEALKIRQEWLEYGLSTEPADRRTAEHHLTAIYTRLSRPRPRFVWADSPDQAVPL</sequence>
<dbReference type="Proteomes" id="UP001597083">
    <property type="component" value="Unassembled WGS sequence"/>
</dbReference>
<evidence type="ECO:0000313" key="2">
    <source>
        <dbReference type="EMBL" id="MFD0850673.1"/>
    </source>
</evidence>
<comment type="caution">
    <text evidence="2">The sequence shown here is derived from an EMBL/GenBank/DDBJ whole genome shotgun (WGS) entry which is preliminary data.</text>
</comment>
<feature type="region of interest" description="Disordered" evidence="1">
    <location>
        <begin position="1"/>
        <end position="22"/>
    </location>
</feature>
<name>A0ABW3C8U9_9ACTN</name>
<organism evidence="2 3">
    <name type="scientific">Actinomadura adrarensis</name>
    <dbReference type="NCBI Taxonomy" id="1819600"/>
    <lineage>
        <taxon>Bacteria</taxon>
        <taxon>Bacillati</taxon>
        <taxon>Actinomycetota</taxon>
        <taxon>Actinomycetes</taxon>
        <taxon>Streptosporangiales</taxon>
        <taxon>Thermomonosporaceae</taxon>
        <taxon>Actinomadura</taxon>
    </lineage>
</organism>
<dbReference type="EMBL" id="JBHTIR010000036">
    <property type="protein sequence ID" value="MFD0850673.1"/>
    <property type="molecule type" value="Genomic_DNA"/>
</dbReference>
<feature type="non-terminal residue" evidence="2">
    <location>
        <position position="83"/>
    </location>
</feature>
<protein>
    <submittedName>
        <fullName evidence="2">Uncharacterized protein</fullName>
    </submittedName>
</protein>
<proteinExistence type="predicted"/>
<evidence type="ECO:0000313" key="3">
    <source>
        <dbReference type="Proteomes" id="UP001597083"/>
    </source>
</evidence>
<reference evidence="3" key="1">
    <citation type="journal article" date="2019" name="Int. J. Syst. Evol. Microbiol.">
        <title>The Global Catalogue of Microorganisms (GCM) 10K type strain sequencing project: providing services to taxonomists for standard genome sequencing and annotation.</title>
        <authorList>
            <consortium name="The Broad Institute Genomics Platform"/>
            <consortium name="The Broad Institute Genome Sequencing Center for Infectious Disease"/>
            <person name="Wu L."/>
            <person name="Ma J."/>
        </authorList>
    </citation>
    <scope>NUCLEOTIDE SEQUENCE [LARGE SCALE GENOMIC DNA]</scope>
    <source>
        <strain evidence="3">JCM 31696</strain>
    </source>
</reference>
<accession>A0ABW3C8U9</accession>